<comment type="caution">
    <text evidence="10">The sequence shown here is derived from an EMBL/GenBank/DDBJ whole genome shotgun (WGS) entry which is preliminary data.</text>
</comment>
<dbReference type="Pfam" id="PF21010">
    <property type="entry name" value="HA2_C"/>
    <property type="match status" value="1"/>
</dbReference>
<keyword evidence="6" id="KW-0067">ATP-binding</keyword>
<dbReference type="EMBL" id="CAJZBQ010000041">
    <property type="protein sequence ID" value="CAG9326921.1"/>
    <property type="molecule type" value="Genomic_DNA"/>
</dbReference>
<dbReference type="EC" id="3.6.4.13" evidence="1"/>
<keyword evidence="2" id="KW-0507">mRNA processing</keyword>
<name>A0AAU9JFV2_9CILI</name>
<protein>
    <recommendedName>
        <fullName evidence="1">RNA helicase</fullName>
        <ecNumber evidence="1">3.6.4.13</ecNumber>
    </recommendedName>
</protein>
<evidence type="ECO:0000256" key="4">
    <source>
        <dbReference type="ARBA" id="ARBA00022801"/>
    </source>
</evidence>
<dbReference type="GO" id="GO:0016787">
    <property type="term" value="F:hydrolase activity"/>
    <property type="evidence" value="ECO:0007669"/>
    <property type="project" value="UniProtKB-KW"/>
</dbReference>
<evidence type="ECO:0000259" key="9">
    <source>
        <dbReference type="SMART" id="SM00847"/>
    </source>
</evidence>
<dbReference type="GO" id="GO:0005524">
    <property type="term" value="F:ATP binding"/>
    <property type="evidence" value="ECO:0007669"/>
    <property type="project" value="UniProtKB-KW"/>
</dbReference>
<evidence type="ECO:0000256" key="2">
    <source>
        <dbReference type="ARBA" id="ARBA00022664"/>
    </source>
</evidence>
<dbReference type="Pfam" id="PF04408">
    <property type="entry name" value="WHD_HA2"/>
    <property type="match status" value="1"/>
</dbReference>
<evidence type="ECO:0000256" key="1">
    <source>
        <dbReference type="ARBA" id="ARBA00012552"/>
    </source>
</evidence>
<dbReference type="Gene3D" id="1.20.120.1080">
    <property type="match status" value="1"/>
</dbReference>
<gene>
    <name evidence="10" type="ORF">BSTOLATCC_MIC42181</name>
</gene>
<dbReference type="InterPro" id="IPR027417">
    <property type="entry name" value="P-loop_NTPase"/>
</dbReference>
<evidence type="ECO:0000256" key="5">
    <source>
        <dbReference type="ARBA" id="ARBA00022806"/>
    </source>
</evidence>
<dbReference type="GO" id="GO:0003724">
    <property type="term" value="F:RNA helicase activity"/>
    <property type="evidence" value="ECO:0007669"/>
    <property type="project" value="UniProtKB-EC"/>
</dbReference>
<feature type="domain" description="Helicase-associated" evidence="9">
    <location>
        <begin position="25"/>
        <end position="115"/>
    </location>
</feature>
<dbReference type="Pfam" id="PF07717">
    <property type="entry name" value="OB_NTP_bind"/>
    <property type="match status" value="1"/>
</dbReference>
<keyword evidence="7" id="KW-0508">mRNA splicing</keyword>
<keyword evidence="3" id="KW-0547">Nucleotide-binding</keyword>
<dbReference type="InterPro" id="IPR048333">
    <property type="entry name" value="HA2_WH"/>
</dbReference>
<dbReference type="PANTHER" id="PTHR18934:SF109">
    <property type="entry name" value="ATP-DEPENDENT RNA HELICASE DHX15 HOMOLOG"/>
    <property type="match status" value="1"/>
</dbReference>
<sequence length="283" mass="32765">MKVLDIHDLANFDFLDPPNPETMMRALETLNFLNAINDEGELTSEGRWMAEFPLDVEMSKILISSPKYVCSEEILTLVSVLSSHSPFVRTKEHAEAADKAKAQFIHQDGDFLTLLAVFNEYMREGQNIEWCNQNFLNPKSLKSAAEIREQLSQKMARLGLPLISQKNNLSENLRKCLACGFFMHVVHQERAGVYITLKEKQQVGIHPSSTVGKPEWAIYHEFVITPNKYIRTVSPINAEWLLEIAPHYFELSRFPESQGKKMLERLQKMMRKREKEDEEEEYD</sequence>
<evidence type="ECO:0000256" key="7">
    <source>
        <dbReference type="ARBA" id="ARBA00023187"/>
    </source>
</evidence>
<keyword evidence="4" id="KW-0378">Hydrolase</keyword>
<dbReference type="AlphaFoldDB" id="A0AAU9JFV2"/>
<comment type="catalytic activity">
    <reaction evidence="8">
        <text>ATP + H2O = ADP + phosphate + H(+)</text>
        <dbReference type="Rhea" id="RHEA:13065"/>
        <dbReference type="ChEBI" id="CHEBI:15377"/>
        <dbReference type="ChEBI" id="CHEBI:15378"/>
        <dbReference type="ChEBI" id="CHEBI:30616"/>
        <dbReference type="ChEBI" id="CHEBI:43474"/>
        <dbReference type="ChEBI" id="CHEBI:456216"/>
        <dbReference type="EC" id="3.6.4.13"/>
    </reaction>
</comment>
<evidence type="ECO:0000313" key="11">
    <source>
        <dbReference type="Proteomes" id="UP001162131"/>
    </source>
</evidence>
<dbReference type="GO" id="GO:0008380">
    <property type="term" value="P:RNA splicing"/>
    <property type="evidence" value="ECO:0007669"/>
    <property type="project" value="UniProtKB-KW"/>
</dbReference>
<dbReference type="Proteomes" id="UP001162131">
    <property type="component" value="Unassembled WGS sequence"/>
</dbReference>
<dbReference type="InterPro" id="IPR007502">
    <property type="entry name" value="Helicase-assoc_dom"/>
</dbReference>
<dbReference type="SUPFAM" id="SSF52540">
    <property type="entry name" value="P-loop containing nucleoside triphosphate hydrolases"/>
    <property type="match status" value="1"/>
</dbReference>
<dbReference type="SMART" id="SM00847">
    <property type="entry name" value="HA2"/>
    <property type="match status" value="1"/>
</dbReference>
<dbReference type="PANTHER" id="PTHR18934">
    <property type="entry name" value="ATP-DEPENDENT RNA HELICASE"/>
    <property type="match status" value="1"/>
</dbReference>
<proteinExistence type="predicted"/>
<organism evidence="10 11">
    <name type="scientific">Blepharisma stoltei</name>
    <dbReference type="NCBI Taxonomy" id="1481888"/>
    <lineage>
        <taxon>Eukaryota</taxon>
        <taxon>Sar</taxon>
        <taxon>Alveolata</taxon>
        <taxon>Ciliophora</taxon>
        <taxon>Postciliodesmatophora</taxon>
        <taxon>Heterotrichea</taxon>
        <taxon>Heterotrichida</taxon>
        <taxon>Blepharismidae</taxon>
        <taxon>Blepharisma</taxon>
    </lineage>
</organism>
<keyword evidence="5" id="KW-0347">Helicase</keyword>
<reference evidence="10" key="1">
    <citation type="submission" date="2021-09" db="EMBL/GenBank/DDBJ databases">
        <authorList>
            <consortium name="AG Swart"/>
            <person name="Singh M."/>
            <person name="Singh A."/>
            <person name="Seah K."/>
            <person name="Emmerich C."/>
        </authorList>
    </citation>
    <scope>NUCLEOTIDE SEQUENCE</scope>
    <source>
        <strain evidence="10">ATCC30299</strain>
    </source>
</reference>
<evidence type="ECO:0000256" key="6">
    <source>
        <dbReference type="ARBA" id="ARBA00022840"/>
    </source>
</evidence>
<dbReference type="InterPro" id="IPR011709">
    <property type="entry name" value="DEAD-box_helicase_OB_fold"/>
</dbReference>
<evidence type="ECO:0000256" key="3">
    <source>
        <dbReference type="ARBA" id="ARBA00022741"/>
    </source>
</evidence>
<accession>A0AAU9JFV2</accession>
<dbReference type="GO" id="GO:0003723">
    <property type="term" value="F:RNA binding"/>
    <property type="evidence" value="ECO:0007669"/>
    <property type="project" value="TreeGrafter"/>
</dbReference>
<evidence type="ECO:0000313" key="10">
    <source>
        <dbReference type="EMBL" id="CAG9326921.1"/>
    </source>
</evidence>
<keyword evidence="11" id="KW-1185">Reference proteome</keyword>
<evidence type="ECO:0000256" key="8">
    <source>
        <dbReference type="ARBA" id="ARBA00047984"/>
    </source>
</evidence>
<dbReference type="GO" id="GO:0006397">
    <property type="term" value="P:mRNA processing"/>
    <property type="evidence" value="ECO:0007669"/>
    <property type="project" value="UniProtKB-KW"/>
</dbReference>